<dbReference type="Proteomes" id="UP000535020">
    <property type="component" value="Unassembled WGS sequence"/>
</dbReference>
<dbReference type="Gene3D" id="1.10.287.130">
    <property type="match status" value="1"/>
</dbReference>
<dbReference type="Gene3D" id="1.25.40.10">
    <property type="entry name" value="Tetratricopeptide repeat domain"/>
    <property type="match status" value="2"/>
</dbReference>
<dbReference type="InterPro" id="IPR036097">
    <property type="entry name" value="HisK_dim/P_sf"/>
</dbReference>
<keyword evidence="6" id="KW-0802">TPR repeat</keyword>
<reference evidence="9 10" key="1">
    <citation type="submission" date="2020-07" db="EMBL/GenBank/DDBJ databases">
        <authorList>
            <person name="Sun Q."/>
        </authorList>
    </citation>
    <scope>NUCLEOTIDE SEQUENCE [LARGE SCALE GENOMIC DNA]</scope>
    <source>
        <strain evidence="9 10">MAH-1</strain>
    </source>
</reference>
<accession>A0A7Y9C6R3</accession>
<comment type="catalytic activity">
    <reaction evidence="1">
        <text>ATP + protein L-histidine = ADP + protein N-phospho-L-histidine.</text>
        <dbReference type="EC" id="2.7.13.3"/>
    </reaction>
</comment>
<keyword evidence="10" id="KW-1185">Reference proteome</keyword>
<sequence>MDASFQAIRNLESCKSGASKTSCIASCYQNIANIYNASESFEKALEYYEKARREWQSVPNEEISAAMNLASKGIVYEKQSKYDEALKVYSEAIKQLQPLHADVPLAYVNSWIGETFLSLSRFDESIESSQKAYAVISQIGDLDLMASTVQNIGAATLKKGIGLNNGMLAKQGFEKLTESLNMHKELNNHEGLISDYEYIAQYHKFTKDYAKALEANEKLAIYKDSVFNFKNKQTLENLENQRTIELRDKELQISKLTIDNKEKQKWYLIGAILLFAVIGLLLFNQSRNRRRTNQKLQTLNAELYEADRVKTRFFSILNHDLRAPVARLIGFLKLQKDNPELLDDESKTRIENQTMTSAENLLESMEDMLLWTKGQMENFSPKPRKVSISQAFSEIRQHFGDVRNVKFEFEDCGLSVTSDPDYLKTILRNLTANAVKALENQTDATITWKAFEQNGKTLLSITDNGPGASQEQFRALYDEKEVVGIKTGLGLHLIRDLAKAIDCTISVASEPSKGTTFTLSFNNDQ</sequence>
<keyword evidence="4 9" id="KW-0418">Kinase</keyword>
<dbReference type="Gene3D" id="1.20.58.80">
    <property type="entry name" value="Phosphotransferase system, lactose/cellobiose-type IIA subunit"/>
    <property type="match status" value="1"/>
</dbReference>
<keyword evidence="3" id="KW-0808">Transferase</keyword>
<dbReference type="EC" id="2.7.13.3" evidence="2"/>
<protein>
    <recommendedName>
        <fullName evidence="2">histidine kinase</fullName>
        <ecNumber evidence="2">2.7.13.3</ecNumber>
    </recommendedName>
</protein>
<dbReference type="SMART" id="SM00028">
    <property type="entry name" value="TPR"/>
    <property type="match status" value="2"/>
</dbReference>
<dbReference type="AlphaFoldDB" id="A0A7Y9C6R3"/>
<feature type="transmembrane region" description="Helical" evidence="7">
    <location>
        <begin position="266"/>
        <end position="283"/>
    </location>
</feature>
<dbReference type="RefSeq" id="WP_176005490.1">
    <property type="nucleotide sequence ID" value="NZ_JABWMI010000008.1"/>
</dbReference>
<dbReference type="PROSITE" id="PS50109">
    <property type="entry name" value="HIS_KIN"/>
    <property type="match status" value="1"/>
</dbReference>
<evidence type="ECO:0000259" key="8">
    <source>
        <dbReference type="PROSITE" id="PS50109"/>
    </source>
</evidence>
<feature type="repeat" description="TPR" evidence="6">
    <location>
        <begin position="66"/>
        <end position="99"/>
    </location>
</feature>
<dbReference type="InterPro" id="IPR036890">
    <property type="entry name" value="HATPase_C_sf"/>
</dbReference>
<dbReference type="Gene3D" id="3.30.565.10">
    <property type="entry name" value="Histidine kinase-like ATPase, C-terminal domain"/>
    <property type="match status" value="1"/>
</dbReference>
<name>A0A7Y9C6R3_9FLAO</name>
<organism evidence="9 10">
    <name type="scientific">Flavobacterium agri</name>
    <dbReference type="NCBI Taxonomy" id="2743471"/>
    <lineage>
        <taxon>Bacteria</taxon>
        <taxon>Pseudomonadati</taxon>
        <taxon>Bacteroidota</taxon>
        <taxon>Flavobacteriia</taxon>
        <taxon>Flavobacteriales</taxon>
        <taxon>Flavobacteriaceae</taxon>
        <taxon>Flavobacterium</taxon>
    </lineage>
</organism>
<dbReference type="InterPro" id="IPR011990">
    <property type="entry name" value="TPR-like_helical_dom_sf"/>
</dbReference>
<dbReference type="PRINTS" id="PR00344">
    <property type="entry name" value="BCTRLSENSOR"/>
</dbReference>
<comment type="caution">
    <text evidence="9">The sequence shown here is derived from an EMBL/GenBank/DDBJ whole genome shotgun (WGS) entry which is preliminary data.</text>
</comment>
<evidence type="ECO:0000256" key="1">
    <source>
        <dbReference type="ARBA" id="ARBA00000085"/>
    </source>
</evidence>
<evidence type="ECO:0000313" key="10">
    <source>
        <dbReference type="Proteomes" id="UP000535020"/>
    </source>
</evidence>
<dbReference type="Pfam" id="PF13424">
    <property type="entry name" value="TPR_12"/>
    <property type="match status" value="1"/>
</dbReference>
<dbReference type="InterPro" id="IPR050736">
    <property type="entry name" value="Sensor_HK_Regulatory"/>
</dbReference>
<dbReference type="PANTHER" id="PTHR43711:SF26">
    <property type="entry name" value="SENSOR HISTIDINE KINASE RCSC"/>
    <property type="match status" value="1"/>
</dbReference>
<feature type="domain" description="Histidine kinase" evidence="8">
    <location>
        <begin position="316"/>
        <end position="525"/>
    </location>
</feature>
<keyword evidence="7" id="KW-1133">Transmembrane helix</keyword>
<evidence type="ECO:0000256" key="4">
    <source>
        <dbReference type="ARBA" id="ARBA00022777"/>
    </source>
</evidence>
<dbReference type="SUPFAM" id="SSF47384">
    <property type="entry name" value="Homodimeric domain of signal transducing histidine kinase"/>
    <property type="match status" value="1"/>
</dbReference>
<dbReference type="PANTHER" id="PTHR43711">
    <property type="entry name" value="TWO-COMPONENT HISTIDINE KINASE"/>
    <property type="match status" value="1"/>
</dbReference>
<dbReference type="PROSITE" id="PS50005">
    <property type="entry name" value="TPR"/>
    <property type="match status" value="1"/>
</dbReference>
<dbReference type="InterPro" id="IPR005467">
    <property type="entry name" value="His_kinase_dom"/>
</dbReference>
<proteinExistence type="predicted"/>
<keyword evidence="5" id="KW-0902">Two-component regulatory system</keyword>
<dbReference type="GO" id="GO:0000155">
    <property type="term" value="F:phosphorelay sensor kinase activity"/>
    <property type="evidence" value="ECO:0007669"/>
    <property type="project" value="InterPro"/>
</dbReference>
<keyword evidence="7" id="KW-0472">Membrane</keyword>
<dbReference type="InterPro" id="IPR004358">
    <property type="entry name" value="Sig_transdc_His_kin-like_C"/>
</dbReference>
<evidence type="ECO:0000256" key="2">
    <source>
        <dbReference type="ARBA" id="ARBA00012438"/>
    </source>
</evidence>
<dbReference type="EMBL" id="JACBJI010000002">
    <property type="protein sequence ID" value="NYA70668.1"/>
    <property type="molecule type" value="Genomic_DNA"/>
</dbReference>
<keyword evidence="7" id="KW-0812">Transmembrane</keyword>
<evidence type="ECO:0000256" key="3">
    <source>
        <dbReference type="ARBA" id="ARBA00022679"/>
    </source>
</evidence>
<evidence type="ECO:0000256" key="7">
    <source>
        <dbReference type="SAM" id="Phobius"/>
    </source>
</evidence>
<evidence type="ECO:0000313" key="9">
    <source>
        <dbReference type="EMBL" id="NYA70668.1"/>
    </source>
</evidence>
<dbReference type="InterPro" id="IPR019734">
    <property type="entry name" value="TPR_rpt"/>
</dbReference>
<dbReference type="SUPFAM" id="SSF55874">
    <property type="entry name" value="ATPase domain of HSP90 chaperone/DNA topoisomerase II/histidine kinase"/>
    <property type="match status" value="1"/>
</dbReference>
<evidence type="ECO:0000256" key="5">
    <source>
        <dbReference type="ARBA" id="ARBA00023012"/>
    </source>
</evidence>
<evidence type="ECO:0000256" key="6">
    <source>
        <dbReference type="PROSITE-ProRule" id="PRU00339"/>
    </source>
</evidence>
<dbReference type="SUPFAM" id="SSF48452">
    <property type="entry name" value="TPR-like"/>
    <property type="match status" value="1"/>
</dbReference>
<gene>
    <name evidence="9" type="ORF">HZF10_07030</name>
</gene>
<dbReference type="InterPro" id="IPR003594">
    <property type="entry name" value="HATPase_dom"/>
</dbReference>
<dbReference type="Pfam" id="PF02518">
    <property type="entry name" value="HATPase_c"/>
    <property type="match status" value="1"/>
</dbReference>
<dbReference type="SMART" id="SM00387">
    <property type="entry name" value="HATPase_c"/>
    <property type="match status" value="1"/>
</dbReference>